<dbReference type="GeneID" id="69022432"/>
<dbReference type="AlphaFoldDB" id="A0A8H4FE97"/>
<reference evidence="2" key="1">
    <citation type="journal article" date="2020" name="Phytopathology">
        <title>Genome sequence and comparative analysis of Colletotrichum gloeosporioides isolated from Liriodendron leaves.</title>
        <authorList>
            <person name="Fu F.F."/>
            <person name="Hao Z."/>
            <person name="Wang P."/>
            <person name="Lu Y."/>
            <person name="Xue L.J."/>
            <person name="Wei G."/>
            <person name="Tian Y."/>
            <person name="Baishi H."/>
            <person name="Xu H."/>
            <person name="Shi J."/>
            <person name="Cheng T."/>
            <person name="Wang G."/>
            <person name="Yi Y."/>
            <person name="Chen J."/>
        </authorList>
    </citation>
    <scope>NUCLEOTIDE SEQUENCE</scope>
    <source>
        <strain evidence="2">Lc1</strain>
    </source>
</reference>
<sequence length="84" mass="9318">MGMKSKKNKKKKKKNGLGSAQLSEAETRSLVLTSDKAYVNKPASLIPTVKIVVLSQHLTLSSHYFRSQLSRLWAETLLHSKGGH</sequence>
<comment type="caution">
    <text evidence="2">The sequence shown here is derived from an EMBL/GenBank/DDBJ whole genome shotgun (WGS) entry which is preliminary data.</text>
</comment>
<keyword evidence="3" id="KW-1185">Reference proteome</keyword>
<protein>
    <submittedName>
        <fullName evidence="2">Uncharacterized protein</fullName>
    </submittedName>
</protein>
<feature type="region of interest" description="Disordered" evidence="1">
    <location>
        <begin position="1"/>
        <end position="24"/>
    </location>
</feature>
<organism evidence="2 3">
    <name type="scientific">Colletotrichum gloeosporioides</name>
    <name type="common">Anthracnose fungus</name>
    <name type="synonym">Glomerella cingulata</name>
    <dbReference type="NCBI Taxonomy" id="474922"/>
    <lineage>
        <taxon>Eukaryota</taxon>
        <taxon>Fungi</taxon>
        <taxon>Dikarya</taxon>
        <taxon>Ascomycota</taxon>
        <taxon>Pezizomycotina</taxon>
        <taxon>Sordariomycetes</taxon>
        <taxon>Hypocreomycetidae</taxon>
        <taxon>Glomerellales</taxon>
        <taxon>Glomerellaceae</taxon>
        <taxon>Colletotrichum</taxon>
        <taxon>Colletotrichum gloeosporioides species complex</taxon>
    </lineage>
</organism>
<gene>
    <name evidence="2" type="ORF">GCG54_00015327</name>
</gene>
<proteinExistence type="predicted"/>
<dbReference type="EMBL" id="WVTB01000086">
    <property type="protein sequence ID" value="KAF3799143.1"/>
    <property type="molecule type" value="Genomic_DNA"/>
</dbReference>
<reference evidence="2" key="2">
    <citation type="submission" date="2020-03" db="EMBL/GenBank/DDBJ databases">
        <authorList>
            <person name="Fu F.-F."/>
            <person name="Chen J."/>
        </authorList>
    </citation>
    <scope>NUCLEOTIDE SEQUENCE</scope>
    <source>
        <strain evidence="2">Lc1</strain>
    </source>
</reference>
<evidence type="ECO:0000313" key="3">
    <source>
        <dbReference type="Proteomes" id="UP000613401"/>
    </source>
</evidence>
<evidence type="ECO:0000313" key="2">
    <source>
        <dbReference type="EMBL" id="KAF3799143.1"/>
    </source>
</evidence>
<evidence type="ECO:0000256" key="1">
    <source>
        <dbReference type="SAM" id="MobiDB-lite"/>
    </source>
</evidence>
<name>A0A8H4FE97_COLGL</name>
<dbReference type="RefSeq" id="XP_045258303.1">
    <property type="nucleotide sequence ID" value="XM_045415130.1"/>
</dbReference>
<dbReference type="Proteomes" id="UP000613401">
    <property type="component" value="Unassembled WGS sequence"/>
</dbReference>
<accession>A0A8H4FE97</accession>
<feature type="compositionally biased region" description="Basic residues" evidence="1">
    <location>
        <begin position="1"/>
        <end position="15"/>
    </location>
</feature>